<dbReference type="InterPro" id="IPR041698">
    <property type="entry name" value="Methyltransf_25"/>
</dbReference>
<dbReference type="GO" id="GO:0032259">
    <property type="term" value="P:methylation"/>
    <property type="evidence" value="ECO:0007669"/>
    <property type="project" value="UniProtKB-KW"/>
</dbReference>
<dbReference type="InterPro" id="IPR029063">
    <property type="entry name" value="SAM-dependent_MTases_sf"/>
</dbReference>
<dbReference type="Gene3D" id="3.40.50.150">
    <property type="entry name" value="Vaccinia Virus protein VP39"/>
    <property type="match status" value="1"/>
</dbReference>
<evidence type="ECO:0000256" key="2">
    <source>
        <dbReference type="ARBA" id="ARBA00022679"/>
    </source>
</evidence>
<dbReference type="RefSeq" id="WP_343972606.1">
    <property type="nucleotide sequence ID" value="NZ_BAAAJG010000003.1"/>
</dbReference>
<dbReference type="CDD" id="cd02440">
    <property type="entry name" value="AdoMet_MTases"/>
    <property type="match status" value="1"/>
</dbReference>
<dbReference type="SUPFAM" id="SSF53335">
    <property type="entry name" value="S-adenosyl-L-methionine-dependent methyltransferases"/>
    <property type="match status" value="1"/>
</dbReference>
<accession>A0ABW4FCA4</accession>
<dbReference type="PANTHER" id="PTHR42912">
    <property type="entry name" value="METHYLTRANSFERASE"/>
    <property type="match status" value="1"/>
</dbReference>
<evidence type="ECO:0000313" key="6">
    <source>
        <dbReference type="Proteomes" id="UP001597145"/>
    </source>
</evidence>
<evidence type="ECO:0000256" key="1">
    <source>
        <dbReference type="ARBA" id="ARBA00022603"/>
    </source>
</evidence>
<evidence type="ECO:0000256" key="3">
    <source>
        <dbReference type="ARBA" id="ARBA00022691"/>
    </source>
</evidence>
<feature type="domain" description="Methyltransferase" evidence="4">
    <location>
        <begin position="56"/>
        <end position="152"/>
    </location>
</feature>
<dbReference type="InterPro" id="IPR023576">
    <property type="entry name" value="UbiE/COQ5_MeTrFase_CS"/>
</dbReference>
<keyword evidence="1 5" id="KW-0489">Methyltransferase</keyword>
<proteinExistence type="predicted"/>
<dbReference type="GO" id="GO:0008168">
    <property type="term" value="F:methyltransferase activity"/>
    <property type="evidence" value="ECO:0007669"/>
    <property type="project" value="UniProtKB-KW"/>
</dbReference>
<dbReference type="Proteomes" id="UP001597145">
    <property type="component" value="Unassembled WGS sequence"/>
</dbReference>
<keyword evidence="2 5" id="KW-0808">Transferase</keyword>
<keyword evidence="6" id="KW-1185">Reference proteome</keyword>
<name>A0ABW4FCA4_9PSEU</name>
<evidence type="ECO:0000313" key="5">
    <source>
        <dbReference type="EMBL" id="MFD1528219.1"/>
    </source>
</evidence>
<keyword evidence="3" id="KW-0949">S-adenosyl-L-methionine</keyword>
<gene>
    <name evidence="5" type="ORF">ACFSCY_02065</name>
</gene>
<evidence type="ECO:0000259" key="4">
    <source>
        <dbReference type="Pfam" id="PF13649"/>
    </source>
</evidence>
<protein>
    <submittedName>
        <fullName evidence="5">Class I SAM-dependent methyltransferase</fullName>
        <ecNumber evidence="5">2.1.1.-</ecNumber>
    </submittedName>
</protein>
<dbReference type="EC" id="2.1.1.-" evidence="5"/>
<dbReference type="InterPro" id="IPR050508">
    <property type="entry name" value="Methyltransf_Superfamily"/>
</dbReference>
<dbReference type="EMBL" id="JBHUCP010000001">
    <property type="protein sequence ID" value="MFD1528219.1"/>
    <property type="molecule type" value="Genomic_DNA"/>
</dbReference>
<sequence length="214" mass="23396">MADKAPHTKGHGHGYLPAMGHDRLLPFYDVFTLLLGARAGHRRLADQAAVRPGQRVLEIGTGTGNLALLVARRHPDAEVVGLDLDPLALAVARRKAGRRGLRVQWDLGTAAELPYADASVDRVLSSLMFHHLDEDEKRRTLAEVRRVLRPGGSLHLMDFGGSHQGPLARMLHRRTPRLDANTGDAIPERMRAAGLADAAEIDHRAGAAYFRATR</sequence>
<reference evidence="6" key="1">
    <citation type="journal article" date="2019" name="Int. J. Syst. Evol. Microbiol.">
        <title>The Global Catalogue of Microorganisms (GCM) 10K type strain sequencing project: providing services to taxonomists for standard genome sequencing and annotation.</title>
        <authorList>
            <consortium name="The Broad Institute Genomics Platform"/>
            <consortium name="The Broad Institute Genome Sequencing Center for Infectious Disease"/>
            <person name="Wu L."/>
            <person name="Ma J."/>
        </authorList>
    </citation>
    <scope>NUCLEOTIDE SEQUENCE [LARGE SCALE GENOMIC DNA]</scope>
    <source>
        <strain evidence="6">JCM 12165</strain>
    </source>
</reference>
<dbReference type="PROSITE" id="PS01184">
    <property type="entry name" value="UBIE_2"/>
    <property type="match status" value="1"/>
</dbReference>
<organism evidence="5 6">
    <name type="scientific">Pseudonocardia aurantiaca</name>
    <dbReference type="NCBI Taxonomy" id="75290"/>
    <lineage>
        <taxon>Bacteria</taxon>
        <taxon>Bacillati</taxon>
        <taxon>Actinomycetota</taxon>
        <taxon>Actinomycetes</taxon>
        <taxon>Pseudonocardiales</taxon>
        <taxon>Pseudonocardiaceae</taxon>
        <taxon>Pseudonocardia</taxon>
    </lineage>
</organism>
<comment type="caution">
    <text evidence="5">The sequence shown here is derived from an EMBL/GenBank/DDBJ whole genome shotgun (WGS) entry which is preliminary data.</text>
</comment>
<dbReference type="Pfam" id="PF13649">
    <property type="entry name" value="Methyltransf_25"/>
    <property type="match status" value="1"/>
</dbReference>